<evidence type="ECO:0000313" key="3">
    <source>
        <dbReference type="Proteomes" id="UP000815325"/>
    </source>
</evidence>
<evidence type="ECO:0000313" key="2">
    <source>
        <dbReference type="EMBL" id="KAF5833012.1"/>
    </source>
</evidence>
<proteinExistence type="predicted"/>
<gene>
    <name evidence="2" type="ORF">DUNSADRAFT_10933</name>
</gene>
<accession>A0ABQ7GEH9</accession>
<dbReference type="EMBL" id="MU069835">
    <property type="protein sequence ID" value="KAF5833012.1"/>
    <property type="molecule type" value="Genomic_DNA"/>
</dbReference>
<sequence>MAINSASPSPVKDVCGSACMLGPSHPISPVGSGTADPGAAPGTTDWHAFRLQEQQQQHLVQTAPANTNSSEYKGSGAEGGCLWQQHHQHNHQQEQQHQQQQQQQQHHPGPLGILPLQIPIQGPLAQGSMAGRPSESVWQHIDVLTTPSLSGPELSLLLDALNSTS</sequence>
<feature type="compositionally biased region" description="Polar residues" evidence="1">
    <location>
        <begin position="58"/>
        <end position="72"/>
    </location>
</feature>
<organism evidence="2 3">
    <name type="scientific">Dunaliella salina</name>
    <name type="common">Green alga</name>
    <name type="synonym">Protococcus salinus</name>
    <dbReference type="NCBI Taxonomy" id="3046"/>
    <lineage>
        <taxon>Eukaryota</taxon>
        <taxon>Viridiplantae</taxon>
        <taxon>Chlorophyta</taxon>
        <taxon>core chlorophytes</taxon>
        <taxon>Chlorophyceae</taxon>
        <taxon>CS clade</taxon>
        <taxon>Chlamydomonadales</taxon>
        <taxon>Dunaliellaceae</taxon>
        <taxon>Dunaliella</taxon>
    </lineage>
</organism>
<dbReference type="Proteomes" id="UP000815325">
    <property type="component" value="Unassembled WGS sequence"/>
</dbReference>
<keyword evidence="3" id="KW-1185">Reference proteome</keyword>
<feature type="region of interest" description="Disordered" evidence="1">
    <location>
        <begin position="54"/>
        <end position="116"/>
    </location>
</feature>
<protein>
    <submittedName>
        <fullName evidence="2">Uncharacterized protein</fullName>
    </submittedName>
</protein>
<name>A0ABQ7GEH9_DUNSA</name>
<evidence type="ECO:0000256" key="1">
    <source>
        <dbReference type="SAM" id="MobiDB-lite"/>
    </source>
</evidence>
<feature type="compositionally biased region" description="Low complexity" evidence="1">
    <location>
        <begin position="93"/>
        <end position="116"/>
    </location>
</feature>
<comment type="caution">
    <text evidence="2">The sequence shown here is derived from an EMBL/GenBank/DDBJ whole genome shotgun (WGS) entry which is preliminary data.</text>
</comment>
<reference evidence="2" key="1">
    <citation type="submission" date="2017-08" db="EMBL/GenBank/DDBJ databases">
        <authorList>
            <person name="Polle J.E."/>
            <person name="Barry K."/>
            <person name="Cushman J."/>
            <person name="Schmutz J."/>
            <person name="Tran D."/>
            <person name="Hathwaick L.T."/>
            <person name="Yim W.C."/>
            <person name="Jenkins J."/>
            <person name="Mckie-Krisberg Z.M."/>
            <person name="Prochnik S."/>
            <person name="Lindquist E."/>
            <person name="Dockter R.B."/>
            <person name="Adam C."/>
            <person name="Molina H."/>
            <person name="Bunkerborg J."/>
            <person name="Jin E."/>
            <person name="Buchheim M."/>
            <person name="Magnuson J."/>
        </authorList>
    </citation>
    <scope>NUCLEOTIDE SEQUENCE</scope>
    <source>
        <strain evidence="2">CCAP 19/18</strain>
    </source>
</reference>